<organism evidence="3 4">
    <name type="scientific">Candidatus Methylumidiphilus alinenensis</name>
    <dbReference type="NCBI Taxonomy" id="2202197"/>
    <lineage>
        <taxon>Bacteria</taxon>
        <taxon>Pseudomonadati</taxon>
        <taxon>Pseudomonadota</taxon>
        <taxon>Gammaproteobacteria</taxon>
        <taxon>Methylococcales</taxon>
        <taxon>Candidatus Methylumidiphilus</taxon>
    </lineage>
</organism>
<feature type="domain" description="CHAD" evidence="2">
    <location>
        <begin position="27"/>
        <end position="333"/>
    </location>
</feature>
<sequence>MSDDPSVKPNATSPVDPPDTGTAAPDPCRRGDEATKAILQRLLNELSANESGVLQNLDTECLHDYRIAVRRTRSALDQIEGIFPRRTVERFSPRFAWLGKITSPPRDFDVYLLGFDDLKAGLPEPFQDSIEPLRLFLKRHCDLAHRELERQIRSSRYRTLLTSWEKFLMLPCPKRPQAPNALTPIKQIADLRIWKLFRRVLKQGRGILPGTPAENIHELRKTCKKLRYMLEFFRDLHAPEEIDKPIKQLKKLQNYLGDFQDVHARIDMLRGISHEMRNDATVSTETLLALGGLLASLDNRQTALRVEFPEHFDPFSNSRNRERFKELFKPAPSIKTLEPEEE</sequence>
<evidence type="ECO:0000313" key="4">
    <source>
        <dbReference type="Proteomes" id="UP000249396"/>
    </source>
</evidence>
<dbReference type="Pfam" id="PF05235">
    <property type="entry name" value="CHAD"/>
    <property type="match status" value="1"/>
</dbReference>
<dbReference type="AlphaFoldDB" id="A0A2W4RLS3"/>
<dbReference type="InterPro" id="IPR038186">
    <property type="entry name" value="CHAD_dom_sf"/>
</dbReference>
<gene>
    <name evidence="3" type="ORF">DM484_02385</name>
</gene>
<dbReference type="EMBL" id="QJPH01000143">
    <property type="protein sequence ID" value="PZN84825.1"/>
    <property type="molecule type" value="Genomic_DNA"/>
</dbReference>
<protein>
    <submittedName>
        <fullName evidence="3">Metal-chelation protein CHAD</fullName>
    </submittedName>
</protein>
<dbReference type="Gene3D" id="1.40.20.10">
    <property type="entry name" value="CHAD domain"/>
    <property type="match status" value="1"/>
</dbReference>
<evidence type="ECO:0000259" key="2">
    <source>
        <dbReference type="PROSITE" id="PS51708"/>
    </source>
</evidence>
<dbReference type="InterPro" id="IPR007899">
    <property type="entry name" value="CHAD_dom"/>
</dbReference>
<reference evidence="3 4" key="1">
    <citation type="journal article" date="2018" name="Aquat. Microb. Ecol.">
        <title>Gammaproteobacterial methanotrophs dominate.</title>
        <authorList>
            <person name="Rissanen A.J."/>
            <person name="Saarenheimo J."/>
            <person name="Tiirola M."/>
            <person name="Peura S."/>
            <person name="Aalto S.L."/>
            <person name="Karvinen A."/>
            <person name="Nykanen H."/>
        </authorList>
    </citation>
    <scope>NUCLEOTIDE SEQUENCE [LARGE SCALE GENOMIC DNA]</scope>
    <source>
        <strain evidence="3">AMbin10</strain>
    </source>
</reference>
<evidence type="ECO:0000256" key="1">
    <source>
        <dbReference type="SAM" id="MobiDB-lite"/>
    </source>
</evidence>
<dbReference type="PANTHER" id="PTHR39339">
    <property type="entry name" value="SLR1444 PROTEIN"/>
    <property type="match status" value="1"/>
</dbReference>
<accession>A0A2W4RLS3</accession>
<dbReference type="SMART" id="SM00880">
    <property type="entry name" value="CHAD"/>
    <property type="match status" value="1"/>
</dbReference>
<proteinExistence type="predicted"/>
<name>A0A2W4RLS3_9GAMM</name>
<evidence type="ECO:0000313" key="3">
    <source>
        <dbReference type="EMBL" id="PZN84825.1"/>
    </source>
</evidence>
<feature type="region of interest" description="Disordered" evidence="1">
    <location>
        <begin position="1"/>
        <end position="30"/>
    </location>
</feature>
<dbReference type="PANTHER" id="PTHR39339:SF1">
    <property type="entry name" value="CHAD DOMAIN-CONTAINING PROTEIN"/>
    <property type="match status" value="1"/>
</dbReference>
<comment type="caution">
    <text evidence="3">The sequence shown here is derived from an EMBL/GenBank/DDBJ whole genome shotgun (WGS) entry which is preliminary data.</text>
</comment>
<dbReference type="PROSITE" id="PS51708">
    <property type="entry name" value="CHAD"/>
    <property type="match status" value="1"/>
</dbReference>
<dbReference type="Proteomes" id="UP000249396">
    <property type="component" value="Unassembled WGS sequence"/>
</dbReference>